<evidence type="ECO:0000313" key="1">
    <source>
        <dbReference type="EMBL" id="KVE23550.1"/>
    </source>
</evidence>
<dbReference type="Proteomes" id="UP000062788">
    <property type="component" value="Unassembled WGS sequence"/>
</dbReference>
<gene>
    <name evidence="1" type="ORF">WS67_23015</name>
</gene>
<protein>
    <submittedName>
        <fullName evidence="1">Uncharacterized protein</fullName>
    </submittedName>
</protein>
<sequence>MRDEMQTLWCWAHRRCVEAGRNTDAAARLKSSRRLIGMDWFAGARGLPGALTRGLERPRE</sequence>
<dbReference type="AlphaFoldDB" id="A0A103DVL6"/>
<dbReference type="EMBL" id="LOWA01000057">
    <property type="protein sequence ID" value="KVE23550.1"/>
    <property type="molecule type" value="Genomic_DNA"/>
</dbReference>
<name>A0A103DVL6_9BURK</name>
<keyword evidence="2" id="KW-1185">Reference proteome</keyword>
<evidence type="ECO:0000313" key="2">
    <source>
        <dbReference type="Proteomes" id="UP000062788"/>
    </source>
</evidence>
<proteinExistence type="predicted"/>
<comment type="caution">
    <text evidence="1">The sequence shown here is derived from an EMBL/GenBank/DDBJ whole genome shotgun (WGS) entry which is preliminary data.</text>
</comment>
<reference evidence="1 2" key="1">
    <citation type="submission" date="2015-11" db="EMBL/GenBank/DDBJ databases">
        <title>Expanding the genomic diversity of Burkholderia species for the development of highly accurate diagnostics.</title>
        <authorList>
            <person name="Sahl J."/>
            <person name="Keim P."/>
            <person name="Wagner D."/>
        </authorList>
    </citation>
    <scope>NUCLEOTIDE SEQUENCE [LARGE SCALE GENOMIC DNA]</scope>
    <source>
        <strain evidence="1 2">TSV85</strain>
    </source>
</reference>
<organism evidence="1 2">
    <name type="scientific">Burkholderia singularis</name>
    <dbReference type="NCBI Taxonomy" id="1503053"/>
    <lineage>
        <taxon>Bacteria</taxon>
        <taxon>Pseudomonadati</taxon>
        <taxon>Pseudomonadota</taxon>
        <taxon>Betaproteobacteria</taxon>
        <taxon>Burkholderiales</taxon>
        <taxon>Burkholderiaceae</taxon>
        <taxon>Burkholderia</taxon>
        <taxon>pseudomallei group</taxon>
    </lineage>
</organism>
<accession>A0A103DVL6</accession>